<keyword evidence="2" id="KW-1185">Reference proteome</keyword>
<reference evidence="1 2" key="1">
    <citation type="journal article" date="2021" name="Hortic Res">
        <title>High-quality reference genome and annotation aids understanding of berry development for evergreen blueberry (Vaccinium darrowii).</title>
        <authorList>
            <person name="Yu J."/>
            <person name="Hulse-Kemp A.M."/>
            <person name="Babiker E."/>
            <person name="Staton M."/>
        </authorList>
    </citation>
    <scope>NUCLEOTIDE SEQUENCE [LARGE SCALE GENOMIC DNA]</scope>
    <source>
        <strain evidence="2">cv. NJ 8807/NJ 8810</strain>
        <tissue evidence="1">Young leaf</tissue>
    </source>
</reference>
<protein>
    <submittedName>
        <fullName evidence="1">Uncharacterized protein</fullName>
    </submittedName>
</protein>
<proteinExistence type="predicted"/>
<organism evidence="1 2">
    <name type="scientific">Vaccinium darrowii</name>
    <dbReference type="NCBI Taxonomy" id="229202"/>
    <lineage>
        <taxon>Eukaryota</taxon>
        <taxon>Viridiplantae</taxon>
        <taxon>Streptophyta</taxon>
        <taxon>Embryophyta</taxon>
        <taxon>Tracheophyta</taxon>
        <taxon>Spermatophyta</taxon>
        <taxon>Magnoliopsida</taxon>
        <taxon>eudicotyledons</taxon>
        <taxon>Gunneridae</taxon>
        <taxon>Pentapetalae</taxon>
        <taxon>asterids</taxon>
        <taxon>Ericales</taxon>
        <taxon>Ericaceae</taxon>
        <taxon>Vaccinioideae</taxon>
        <taxon>Vaccinieae</taxon>
        <taxon>Vaccinium</taxon>
    </lineage>
</organism>
<comment type="caution">
    <text evidence="1">The sequence shown here is derived from an EMBL/GenBank/DDBJ whole genome shotgun (WGS) entry which is preliminary data.</text>
</comment>
<dbReference type="EMBL" id="CM037153">
    <property type="protein sequence ID" value="KAH7858936.1"/>
    <property type="molecule type" value="Genomic_DNA"/>
</dbReference>
<accession>A0ACB7YZP5</accession>
<sequence>MYIAKRSHFPSFTPFRSSTKRSLPNNFDLISQKSFDESVLRRLKSLTPISTDPLSSSSTSLSWLSQAVDFLSTTHAEAQALITNLRSSSEDDVTSLYLDGTVKILDVCNSISFEIERLRQRRLVINFVLHLLEFAGQLPAPEKLRRAKDLLSDWENKPMRKRRTLDLNGSGSLIGDLVAVVGGSLPPRGKISSAGYVIHRTICAVGVLTVFVARVAVAALNGVVPDDTAACGITAEFLWSESLRDLNRRFVEGEKAGWALEEVGDVEKRVRALREVINGVVEGVKDEEGEGNAEKLGNAVKEVEAAMGRFSEGLDRLADGVDGTFRRVLCSRNGMLEECRKSLESCDEKCKPK</sequence>
<name>A0ACB7YZP5_9ERIC</name>
<evidence type="ECO:0000313" key="2">
    <source>
        <dbReference type="Proteomes" id="UP000828048"/>
    </source>
</evidence>
<evidence type="ECO:0000313" key="1">
    <source>
        <dbReference type="EMBL" id="KAH7858936.1"/>
    </source>
</evidence>
<dbReference type="Proteomes" id="UP000828048">
    <property type="component" value="Chromosome 3"/>
</dbReference>
<gene>
    <name evidence="1" type="ORF">Vadar_029557</name>
</gene>